<comment type="caution">
    <text evidence="2">The sequence shown here is derived from an EMBL/GenBank/DDBJ whole genome shotgun (WGS) entry which is preliminary data.</text>
</comment>
<feature type="compositionally biased region" description="Polar residues" evidence="1">
    <location>
        <begin position="267"/>
        <end position="280"/>
    </location>
</feature>
<feature type="region of interest" description="Disordered" evidence="1">
    <location>
        <begin position="261"/>
        <end position="298"/>
    </location>
</feature>
<reference evidence="2" key="1">
    <citation type="submission" date="2019-03" db="EMBL/GenBank/DDBJ databases">
        <title>Improved annotation for the trematode Fasciola hepatica.</title>
        <authorList>
            <person name="Choi Y.-J."/>
            <person name="Martin J."/>
            <person name="Mitreva M."/>
        </authorList>
    </citation>
    <scope>NUCLEOTIDE SEQUENCE [LARGE SCALE GENOMIC DNA]</scope>
</reference>
<evidence type="ECO:0000256" key="1">
    <source>
        <dbReference type="SAM" id="MobiDB-lite"/>
    </source>
</evidence>
<organism evidence="2 3">
    <name type="scientific">Fasciola hepatica</name>
    <name type="common">Liver fluke</name>
    <dbReference type="NCBI Taxonomy" id="6192"/>
    <lineage>
        <taxon>Eukaryota</taxon>
        <taxon>Metazoa</taxon>
        <taxon>Spiralia</taxon>
        <taxon>Lophotrochozoa</taxon>
        <taxon>Platyhelminthes</taxon>
        <taxon>Trematoda</taxon>
        <taxon>Digenea</taxon>
        <taxon>Plagiorchiida</taxon>
        <taxon>Echinostomata</taxon>
        <taxon>Echinostomatoidea</taxon>
        <taxon>Fasciolidae</taxon>
        <taxon>Fasciola</taxon>
    </lineage>
</organism>
<protein>
    <submittedName>
        <fullName evidence="2">Uncharacterized protein</fullName>
    </submittedName>
</protein>
<keyword evidence="3" id="KW-1185">Reference proteome</keyword>
<dbReference type="EMBL" id="JXXN02000521">
    <property type="protein sequence ID" value="THD27122.1"/>
    <property type="molecule type" value="Genomic_DNA"/>
</dbReference>
<proteinExistence type="predicted"/>
<gene>
    <name evidence="2" type="ORF">D915_001502</name>
</gene>
<accession>A0A4E0S225</accession>
<dbReference type="Proteomes" id="UP000230066">
    <property type="component" value="Unassembled WGS sequence"/>
</dbReference>
<name>A0A4E0S225_FASHE</name>
<evidence type="ECO:0000313" key="2">
    <source>
        <dbReference type="EMBL" id="THD27122.1"/>
    </source>
</evidence>
<sequence length="1434" mass="162706">MPNPLQISVNTSHQLKHLKMKKDDQYDMSFEEIQKAIMENLPPQLLQKDSSKCPARGDTNSPITLYVRPPPAELFRLSEQDQIEFEKLRIALSTHPEEDVVTVKNKHPENTGTLNQKRLTTRPTIRPKHGWPTRTTRKQEDVVFEKYIPKEKTILTRIEDQQMMNELDAFLETYEVPEAQMQSIFHLTPEQLQAPNTYQEQDVLNFLKRSSEMYQNSMLFARGNSSKGDTVENKVMQSENKTVFCDLRNIIPLNVKNHSDDKISFNKVPSQSPRSSCNPITSETTTTSEDDSATEQNDGLWLERFRNQREKQKKMAPQASLRRNLSGTKGSTGVKIVETCLQSTQMSDRKYESKAVAGTSKYFKDSLPDICAERRKAYCADVIRLACPKKPDHLLVHHEASFSPAIPLIAHNFSRAHSAKQIHCSFGQNIVSNIQKTPGQVALTRSRLDSNSSTFFAILSWLASLVVRPIQCESCLQVQTMGLLRTAKIKQKESRSSTTVTDSPDIHVLFNLTGFESSDRLITDEETLQIINRACQHALQNWSVDEGLLSSSGYSKPDGFKMFSDNDANQSVQFSLHSAMHNLWNQSTDVDLPSLHLGQIQLVNTTDSECHGLAETYSKSDSLSTSFHVTTEWADHELSDALIEIDLYRIPADHIDDIVFTILYRSDQMGLDLIGCRLGWPNSVDLIEPHPILALMLRGPSAWTRTKTLCFGIQYHFSQSEPLSDSIRCVGSRYKDVVRKHMTTWFGPRLPDVATMSPVKMARAKHQASALLTQPHSCWIVSVQSSDLILSLPFDAGIRLKSIIPIVLDQYGFQLHYMNTSNWVDKELSSDKLLYSASTTIILGHSESQEAESIPTVVLWLRRENCAHHLNHLIPELENVLYSHEHGEDPSSHLKIDITMYTENVFNTFPFEKLLQLPDNQPSASKQEFPVIQPFSPPTEDCSSLGLILWQTCGLNDANKITGHRPGPGNQLCNPTAFFSFIFPLVQWNGGMSVKDTTPKVMAVKWLLMHLFPYGTQYILRKFLSGRCSTTSDKREDGSQHGPGCAIAVMLLYGNCLAELARKCAKKKHLVCITDIQEIESLVKVLFHPDELILGEALDKSNIQLTGLSFSKTNKPQLFQEIWQSLLHQVYLSWRPQTIPFSIPWSKNMNASDWLYEFIELVTKFTQEGFVLTECFTKPDGQTLGCMSRPNGREHLRHMWLSNTSRNRTTSSDEMEESFSDGLTKEELRQLILSPDLGADEIEALAVDYKQQLSDLDGKVLQSDNSRITNLEIYDDLLSEWSASYNELNVILIQFPNKQDKSDEPMSLEELEIRKRHVYEFIRICDLLRTEHFLIAGIRYGRLDQAQFDLMAKTIMTQINTKEERTTAGLWALIAVVGTLGCRRLSEVVRSVDDKVTDAAECVCLYTGQSTSEAMHMFNMITPFLMPFCRTGNQ</sequence>
<evidence type="ECO:0000313" key="3">
    <source>
        <dbReference type="Proteomes" id="UP000230066"/>
    </source>
</evidence>